<dbReference type="RefSeq" id="XP_002173707.2">
    <property type="nucleotide sequence ID" value="XM_002173671.2"/>
</dbReference>
<dbReference type="GO" id="GO:0005634">
    <property type="term" value="C:nucleus"/>
    <property type="evidence" value="ECO:0000318"/>
    <property type="project" value="GO_Central"/>
</dbReference>
<gene>
    <name evidence="8" type="primary">bdf1</name>
    <name evidence="7" type="ORF">SJAG_02500</name>
</gene>
<dbReference type="GO" id="GO:0140861">
    <property type="term" value="P:DNA repair-dependent chromatin remodeling"/>
    <property type="evidence" value="ECO:0007669"/>
    <property type="project" value="EnsemblFungi"/>
</dbReference>
<keyword evidence="9" id="KW-1185">Reference proteome</keyword>
<dbReference type="SMART" id="SM00297">
    <property type="entry name" value="BROMO"/>
    <property type="match status" value="2"/>
</dbReference>
<feature type="domain" description="NET" evidence="6">
    <location>
        <begin position="407"/>
        <end position="487"/>
    </location>
</feature>
<dbReference type="eggNOG" id="KOG1474">
    <property type="taxonomic scope" value="Eukaryota"/>
</dbReference>
<dbReference type="InterPro" id="IPR043509">
    <property type="entry name" value="Bromo_Brdt_II"/>
</dbReference>
<dbReference type="SUPFAM" id="SSF47370">
    <property type="entry name" value="Bromodomain"/>
    <property type="match status" value="2"/>
</dbReference>
<dbReference type="HOGENOM" id="CLU_001499_4_2_1"/>
<dbReference type="VEuPathDB" id="FungiDB:SJAG_02500"/>
<dbReference type="PROSITE" id="PS50014">
    <property type="entry name" value="BROMODOMAIN_2"/>
    <property type="match status" value="2"/>
</dbReference>
<protein>
    <submittedName>
        <fullName evidence="7">Swr1 complex bromodomain subunit Brf1</fullName>
    </submittedName>
</protein>
<name>B6K2N3_SCHJY</name>
<feature type="domain" description="Bromo" evidence="5">
    <location>
        <begin position="234"/>
        <end position="306"/>
    </location>
</feature>
<dbReference type="AlphaFoldDB" id="B6K2N3"/>
<organism evidence="7 9">
    <name type="scientific">Schizosaccharomyces japonicus (strain yFS275 / FY16936)</name>
    <name type="common">Fission yeast</name>
    <dbReference type="NCBI Taxonomy" id="402676"/>
    <lineage>
        <taxon>Eukaryota</taxon>
        <taxon>Fungi</taxon>
        <taxon>Dikarya</taxon>
        <taxon>Ascomycota</taxon>
        <taxon>Taphrinomycotina</taxon>
        <taxon>Schizosaccharomycetes</taxon>
        <taxon>Schizosaccharomycetales</taxon>
        <taxon>Schizosaccharomycetaceae</taxon>
        <taxon>Schizosaccharomyces</taxon>
    </lineage>
</organism>
<proteinExistence type="predicted"/>
<dbReference type="Pfam" id="PF00439">
    <property type="entry name" value="Bromodomain"/>
    <property type="match status" value="2"/>
</dbReference>
<feature type="compositionally biased region" description="Basic and acidic residues" evidence="4">
    <location>
        <begin position="513"/>
        <end position="534"/>
    </location>
</feature>
<dbReference type="Pfam" id="PF17035">
    <property type="entry name" value="BET"/>
    <property type="match status" value="1"/>
</dbReference>
<evidence type="ECO:0000256" key="2">
    <source>
        <dbReference type="ARBA" id="ARBA00023117"/>
    </source>
</evidence>
<evidence type="ECO:0000313" key="9">
    <source>
        <dbReference type="Proteomes" id="UP000001744"/>
    </source>
</evidence>
<dbReference type="InterPro" id="IPR018359">
    <property type="entry name" value="Bromodomain_CS"/>
</dbReference>
<evidence type="ECO:0000259" key="6">
    <source>
        <dbReference type="PROSITE" id="PS51525"/>
    </source>
</evidence>
<evidence type="ECO:0000256" key="3">
    <source>
        <dbReference type="PROSITE-ProRule" id="PRU00035"/>
    </source>
</evidence>
<evidence type="ECO:0000259" key="5">
    <source>
        <dbReference type="PROSITE" id="PS50014"/>
    </source>
</evidence>
<accession>B6K2N3</accession>
<feature type="compositionally biased region" description="Basic and acidic residues" evidence="4">
    <location>
        <begin position="578"/>
        <end position="588"/>
    </location>
</feature>
<dbReference type="GO" id="GO:0006338">
    <property type="term" value="P:chromatin remodeling"/>
    <property type="evidence" value="ECO:0000318"/>
    <property type="project" value="GO_Central"/>
</dbReference>
<dbReference type="InterPro" id="IPR050935">
    <property type="entry name" value="Bromo_chromatin_reader"/>
</dbReference>
<dbReference type="OMA" id="KMNIPHY"/>
<dbReference type="Gene3D" id="1.20.1270.220">
    <property type="match status" value="1"/>
</dbReference>
<dbReference type="InterPro" id="IPR027353">
    <property type="entry name" value="NET_dom"/>
</dbReference>
<dbReference type="Proteomes" id="UP000001744">
    <property type="component" value="Unassembled WGS sequence"/>
</dbReference>
<dbReference type="CDD" id="cd05500">
    <property type="entry name" value="Bromo_BDF1_2_I"/>
    <property type="match status" value="1"/>
</dbReference>
<evidence type="ECO:0000256" key="4">
    <source>
        <dbReference type="SAM" id="MobiDB-lite"/>
    </source>
</evidence>
<dbReference type="InterPro" id="IPR001487">
    <property type="entry name" value="Bromodomain"/>
</dbReference>
<feature type="compositionally biased region" description="Low complexity" evidence="4">
    <location>
        <begin position="176"/>
        <end position="185"/>
    </location>
</feature>
<dbReference type="PANTHER" id="PTHR22880:SF225">
    <property type="entry name" value="BROMODOMAIN-CONTAINING PROTEIN BET-1-RELATED"/>
    <property type="match status" value="1"/>
</dbReference>
<keyword evidence="2 3" id="KW-0103">Bromodomain</keyword>
<feature type="compositionally biased region" description="Polar residues" evidence="4">
    <location>
        <begin position="489"/>
        <end position="501"/>
    </location>
</feature>
<dbReference type="GO" id="GO:0000785">
    <property type="term" value="C:chromatin"/>
    <property type="evidence" value="ECO:0000318"/>
    <property type="project" value="GO_Central"/>
</dbReference>
<dbReference type="GeneID" id="7049251"/>
<keyword evidence="1" id="KW-0677">Repeat</keyword>
<feature type="compositionally biased region" description="Acidic residues" evidence="4">
    <location>
        <begin position="358"/>
        <end position="367"/>
    </location>
</feature>
<dbReference type="GO" id="GO:0040029">
    <property type="term" value="P:epigenetic regulation of gene expression"/>
    <property type="evidence" value="ECO:0007669"/>
    <property type="project" value="UniProtKB-ARBA"/>
</dbReference>
<evidence type="ECO:0000313" key="8">
    <source>
        <dbReference type="JaponicusDB" id="SJAG_02500"/>
    </source>
</evidence>
<feature type="domain" description="Bromo" evidence="5">
    <location>
        <begin position="69"/>
        <end position="141"/>
    </location>
</feature>
<dbReference type="PROSITE" id="PS00633">
    <property type="entry name" value="BROMODOMAIN_1"/>
    <property type="match status" value="1"/>
</dbReference>
<dbReference type="PROSITE" id="PS51525">
    <property type="entry name" value="NET"/>
    <property type="match status" value="1"/>
</dbReference>
<sequence>MSGESFDGTVKQEMSLEDHEDAPFYGDASVKHEDGSPLSQADSDASKRKYDTMTPAQHKYCLAIVRQLKRTKDSIPFRAPVDPVKQNIPDYPTIIKHPMDLGTIEKRLTGHIYNSAQEFIDDMRLMFSNCFTYNGTTSPVGVMGKNIETIFERQLKQLPSSNADLPPTKKTKRRGSTASSTSTAETRSRKLHSPAVSVPAPPVAVVNDTKSQRRKLSSQMRFCSTIIKELHKRQYSTFAYPFYQPVDPVACDCPDYFDIIKHPMDLSTVQKKLNNGEYETPSDFEADIRLIFNNCYTYNPVGTPVHEMGRKLEAVFDEKWLHRPSQDDTAAAATFSGTTTAYTPVAAPKQQSPSTTVADDEYEENASTDENYGNDKFAAVDKQISMLQNTLEAMKAKKSKQMRKTQRRRNSTEYGPITYAMQNELAERCNYLSADQLTHVAEILREAMPWLRDTDEIEIDVGNMEPAVFHSIYRYVCLAQPEKPAYRSPTPTQVYPATTTAPYAKPEKKKGRVLSEAEQAEKIRRLQEQLDRFSGKSRTSSPAPQTNAVSSQSDDLAPGSAAHPQMPPASPSGSTSSSEHDSESSDSA</sequence>
<reference evidence="7 9" key="1">
    <citation type="journal article" date="2011" name="Science">
        <title>Comparative functional genomics of the fission yeasts.</title>
        <authorList>
            <person name="Rhind N."/>
            <person name="Chen Z."/>
            <person name="Yassour M."/>
            <person name="Thompson D.A."/>
            <person name="Haas B.J."/>
            <person name="Habib N."/>
            <person name="Wapinski I."/>
            <person name="Roy S."/>
            <person name="Lin M.F."/>
            <person name="Heiman D.I."/>
            <person name="Young S.K."/>
            <person name="Furuya K."/>
            <person name="Guo Y."/>
            <person name="Pidoux A."/>
            <person name="Chen H.M."/>
            <person name="Robbertse B."/>
            <person name="Goldberg J.M."/>
            <person name="Aoki K."/>
            <person name="Bayne E.H."/>
            <person name="Berlin A.M."/>
            <person name="Desjardins C.A."/>
            <person name="Dobbs E."/>
            <person name="Dukaj L."/>
            <person name="Fan L."/>
            <person name="FitzGerald M.G."/>
            <person name="French C."/>
            <person name="Gujja S."/>
            <person name="Hansen K."/>
            <person name="Keifenheim D."/>
            <person name="Levin J.Z."/>
            <person name="Mosher R.A."/>
            <person name="Mueller C.A."/>
            <person name="Pfiffner J."/>
            <person name="Priest M."/>
            <person name="Russ C."/>
            <person name="Smialowska A."/>
            <person name="Swoboda P."/>
            <person name="Sykes S.M."/>
            <person name="Vaughn M."/>
            <person name="Vengrova S."/>
            <person name="Yoder R."/>
            <person name="Zeng Q."/>
            <person name="Allshire R."/>
            <person name="Baulcombe D."/>
            <person name="Birren B.W."/>
            <person name="Brown W."/>
            <person name="Ekwall K."/>
            <person name="Kellis M."/>
            <person name="Leatherwood J."/>
            <person name="Levin H."/>
            <person name="Margalit H."/>
            <person name="Martienssen R."/>
            <person name="Nieduszynski C.A."/>
            <person name="Spatafora J.W."/>
            <person name="Friedman N."/>
            <person name="Dalgaard J.Z."/>
            <person name="Baumann P."/>
            <person name="Niki H."/>
            <person name="Regev A."/>
            <person name="Nusbaum C."/>
        </authorList>
    </citation>
    <scope>NUCLEOTIDE SEQUENCE [LARGE SCALE GENOMIC DNA]</scope>
    <source>
        <strain evidence="9">yFS275 / FY16936</strain>
    </source>
</reference>
<dbReference type="GO" id="GO:0006355">
    <property type="term" value="P:regulation of DNA-templated transcription"/>
    <property type="evidence" value="ECO:0000318"/>
    <property type="project" value="GO_Central"/>
</dbReference>
<dbReference type="InterPro" id="IPR036427">
    <property type="entry name" value="Bromodomain-like_sf"/>
</dbReference>
<feature type="compositionally biased region" description="Polar residues" evidence="4">
    <location>
        <begin position="536"/>
        <end position="554"/>
    </location>
</feature>
<evidence type="ECO:0000256" key="1">
    <source>
        <dbReference type="ARBA" id="ARBA00022737"/>
    </source>
</evidence>
<dbReference type="PRINTS" id="PR00503">
    <property type="entry name" value="BROMODOMAIN"/>
</dbReference>
<feature type="region of interest" description="Disordered" evidence="4">
    <location>
        <begin position="1"/>
        <end position="50"/>
    </location>
</feature>
<evidence type="ECO:0000313" key="7">
    <source>
        <dbReference type="EMBL" id="EEB07414.2"/>
    </source>
</evidence>
<dbReference type="CDD" id="cd05498">
    <property type="entry name" value="Bromo_Brdt_II_like"/>
    <property type="match status" value="1"/>
</dbReference>
<dbReference type="GO" id="GO:0000812">
    <property type="term" value="C:Swr1 complex"/>
    <property type="evidence" value="ECO:0007669"/>
    <property type="project" value="EnsemblFungi"/>
</dbReference>
<feature type="region of interest" description="Disordered" evidence="4">
    <location>
        <begin position="484"/>
        <end position="588"/>
    </location>
</feature>
<dbReference type="STRING" id="402676.B6K2N3"/>
<dbReference type="JaponicusDB" id="SJAG_02500">
    <property type="gene designation" value="bdf1"/>
</dbReference>
<dbReference type="PANTHER" id="PTHR22880">
    <property type="entry name" value="FALZ-RELATED BROMODOMAIN-CONTAINING PROTEINS"/>
    <property type="match status" value="1"/>
</dbReference>
<dbReference type="InterPro" id="IPR038336">
    <property type="entry name" value="NET_sf"/>
</dbReference>
<dbReference type="Gene3D" id="1.20.920.10">
    <property type="entry name" value="Bromodomain-like"/>
    <property type="match status" value="2"/>
</dbReference>
<dbReference type="EMBL" id="KE651166">
    <property type="protein sequence ID" value="EEB07414.2"/>
    <property type="molecule type" value="Genomic_DNA"/>
</dbReference>
<dbReference type="OrthoDB" id="784962at2759"/>
<feature type="region of interest" description="Disordered" evidence="4">
    <location>
        <begin position="345"/>
        <end position="373"/>
    </location>
</feature>
<feature type="region of interest" description="Disordered" evidence="4">
    <location>
        <begin position="158"/>
        <end position="201"/>
    </location>
</feature>